<dbReference type="AlphaFoldDB" id="A0A3D9RSL1"/>
<reference evidence="1 2" key="1">
    <citation type="submission" date="2018-08" db="EMBL/GenBank/DDBJ databases">
        <title>Genomic Encyclopedia of Type Strains, Phase III (KMG-III): the genomes of soil and plant-associated and newly described type strains.</title>
        <authorList>
            <person name="Whitman W."/>
        </authorList>
    </citation>
    <scope>NUCLEOTIDE SEQUENCE [LARGE SCALE GENOMIC DNA]</scope>
    <source>
        <strain evidence="1 2">325-5</strain>
    </source>
</reference>
<dbReference type="Proteomes" id="UP000256429">
    <property type="component" value="Unassembled WGS sequence"/>
</dbReference>
<name>A0A3D9RSL1_9FLAO</name>
<evidence type="ECO:0000313" key="1">
    <source>
        <dbReference type="EMBL" id="REE82910.1"/>
    </source>
</evidence>
<dbReference type="RefSeq" id="WP_115877612.1">
    <property type="nucleotide sequence ID" value="NZ_QTTQ01000009.1"/>
</dbReference>
<dbReference type="Gene3D" id="3.30.750.24">
    <property type="entry name" value="STAS domain"/>
    <property type="match status" value="1"/>
</dbReference>
<dbReference type="InterPro" id="IPR036513">
    <property type="entry name" value="STAS_dom_sf"/>
</dbReference>
<sequence>MKITTTEKYTLLKPTNNSLGEFQVNLEKELSKFEGAHLILDFSEKINTKIEELLLFLSLSSQHKENGTSFVIISKGINIDEIPDELNVVPTITEAIDIIEMDAIERDLGF</sequence>
<dbReference type="OrthoDB" id="1442602at2"/>
<dbReference type="EMBL" id="QTTQ01000009">
    <property type="protein sequence ID" value="REE82910.1"/>
    <property type="molecule type" value="Genomic_DNA"/>
</dbReference>
<comment type="caution">
    <text evidence="1">The sequence shown here is derived from an EMBL/GenBank/DDBJ whole genome shotgun (WGS) entry which is preliminary data.</text>
</comment>
<accession>A0A3D9RSL1</accession>
<organism evidence="1 2">
    <name type="scientific">Lutibacter oceani</name>
    <dbReference type="NCBI Taxonomy" id="1853311"/>
    <lineage>
        <taxon>Bacteria</taxon>
        <taxon>Pseudomonadati</taxon>
        <taxon>Bacteroidota</taxon>
        <taxon>Flavobacteriia</taxon>
        <taxon>Flavobacteriales</taxon>
        <taxon>Flavobacteriaceae</taxon>
        <taxon>Lutibacter</taxon>
    </lineage>
</organism>
<evidence type="ECO:0000313" key="2">
    <source>
        <dbReference type="Proteomes" id="UP000256429"/>
    </source>
</evidence>
<protein>
    <submittedName>
        <fullName evidence="1">Uncharacterized protein</fullName>
    </submittedName>
</protein>
<proteinExistence type="predicted"/>
<gene>
    <name evidence="1" type="ORF">BX611_0185</name>
</gene>
<keyword evidence="2" id="KW-1185">Reference proteome</keyword>